<sequence>MGLHRSLSYACCKAKMIMTQHRYGRSTGYFDVYFYCSEVPSILQPTYSLRCVITLQNSKHLKIRNYIHKLLSDRRSSLSYEEYIMYIFLEVGINLERLGRLFEVHDFCLVFTCILCRHTRKRLQEGNLIARGENFISQMNLIDVELPDLCLTIPGDKIAEDSHEEMSDRSMREHQSTKETCFLEEHVEQHDSPMLDRKPELERTKEEATRKVSRSLQCKTKHSTNKSL</sequence>
<accession>A0A9Q1RNE6</accession>
<feature type="region of interest" description="Disordered" evidence="1">
    <location>
        <begin position="162"/>
        <end position="228"/>
    </location>
</feature>
<dbReference type="EMBL" id="JAJAGQ010000003">
    <property type="protein sequence ID" value="KAJ8568753.1"/>
    <property type="molecule type" value="Genomic_DNA"/>
</dbReference>
<evidence type="ECO:0000313" key="2">
    <source>
        <dbReference type="EMBL" id="KAJ8568753.1"/>
    </source>
</evidence>
<dbReference type="AlphaFoldDB" id="A0A9Q1RNE6"/>
<evidence type="ECO:0000313" key="3">
    <source>
        <dbReference type="Proteomes" id="UP001152561"/>
    </source>
</evidence>
<dbReference type="Proteomes" id="UP001152561">
    <property type="component" value="Unassembled WGS sequence"/>
</dbReference>
<name>A0A9Q1RNE6_9SOLA</name>
<feature type="compositionally biased region" description="Basic and acidic residues" evidence="1">
    <location>
        <begin position="162"/>
        <end position="210"/>
    </location>
</feature>
<feature type="compositionally biased region" description="Basic residues" evidence="1">
    <location>
        <begin position="219"/>
        <end position="228"/>
    </location>
</feature>
<gene>
    <name evidence="2" type="ORF">K7X08_030975</name>
</gene>
<organism evidence="2 3">
    <name type="scientific">Anisodus acutangulus</name>
    <dbReference type="NCBI Taxonomy" id="402998"/>
    <lineage>
        <taxon>Eukaryota</taxon>
        <taxon>Viridiplantae</taxon>
        <taxon>Streptophyta</taxon>
        <taxon>Embryophyta</taxon>
        <taxon>Tracheophyta</taxon>
        <taxon>Spermatophyta</taxon>
        <taxon>Magnoliopsida</taxon>
        <taxon>eudicotyledons</taxon>
        <taxon>Gunneridae</taxon>
        <taxon>Pentapetalae</taxon>
        <taxon>asterids</taxon>
        <taxon>lamiids</taxon>
        <taxon>Solanales</taxon>
        <taxon>Solanaceae</taxon>
        <taxon>Solanoideae</taxon>
        <taxon>Hyoscyameae</taxon>
        <taxon>Anisodus</taxon>
    </lineage>
</organism>
<keyword evidence="3" id="KW-1185">Reference proteome</keyword>
<proteinExistence type="predicted"/>
<reference evidence="3" key="1">
    <citation type="journal article" date="2023" name="Proc. Natl. Acad. Sci. U.S.A.">
        <title>Genomic and structural basis for evolution of tropane alkaloid biosynthesis.</title>
        <authorList>
            <person name="Wanga Y.-J."/>
            <person name="Taina T."/>
            <person name="Yua J.-Y."/>
            <person name="Lia J."/>
            <person name="Xua B."/>
            <person name="Chenc J."/>
            <person name="D'Auriad J.C."/>
            <person name="Huanga J.-P."/>
            <person name="Huanga S.-X."/>
        </authorList>
    </citation>
    <scope>NUCLEOTIDE SEQUENCE [LARGE SCALE GENOMIC DNA]</scope>
    <source>
        <strain evidence="3">cv. KIB-2019</strain>
    </source>
</reference>
<protein>
    <submittedName>
        <fullName evidence="2">Uncharacterized protein</fullName>
    </submittedName>
</protein>
<evidence type="ECO:0000256" key="1">
    <source>
        <dbReference type="SAM" id="MobiDB-lite"/>
    </source>
</evidence>
<comment type="caution">
    <text evidence="2">The sequence shown here is derived from an EMBL/GenBank/DDBJ whole genome shotgun (WGS) entry which is preliminary data.</text>
</comment>